<evidence type="ECO:0000313" key="2">
    <source>
        <dbReference type="EMBL" id="MDZ5455982.1"/>
    </source>
</evidence>
<organism evidence="2 3">
    <name type="scientific">Azohydromonas lata</name>
    <dbReference type="NCBI Taxonomy" id="45677"/>
    <lineage>
        <taxon>Bacteria</taxon>
        <taxon>Pseudomonadati</taxon>
        <taxon>Pseudomonadota</taxon>
        <taxon>Betaproteobacteria</taxon>
        <taxon>Burkholderiales</taxon>
        <taxon>Sphaerotilaceae</taxon>
        <taxon>Azohydromonas</taxon>
    </lineage>
</organism>
<dbReference type="PANTHER" id="PTHR37422:SF13">
    <property type="entry name" value="LIPOPOLYSACCHARIDE BIOSYNTHESIS PROTEIN PA4999-RELATED"/>
    <property type="match status" value="1"/>
</dbReference>
<feature type="transmembrane region" description="Helical" evidence="1">
    <location>
        <begin position="369"/>
        <end position="389"/>
    </location>
</feature>
<feature type="transmembrane region" description="Helical" evidence="1">
    <location>
        <begin position="211"/>
        <end position="241"/>
    </location>
</feature>
<reference evidence="2 3" key="1">
    <citation type="submission" date="2023-11" db="EMBL/GenBank/DDBJ databases">
        <title>Draft genome of Azohydromonas lata strain H1 (DSM1123), a polyhydroxyalkanoate producer.</title>
        <authorList>
            <person name="Traversa D."/>
            <person name="D'Addabbo P."/>
            <person name="Pazzani C."/>
            <person name="Manzari C."/>
            <person name="Chiara M."/>
            <person name="Scrascia M."/>
        </authorList>
    </citation>
    <scope>NUCLEOTIDE SEQUENCE [LARGE SCALE GENOMIC DNA]</scope>
    <source>
        <strain evidence="2 3">H1</strain>
    </source>
</reference>
<feature type="transmembrane region" description="Helical" evidence="1">
    <location>
        <begin position="178"/>
        <end position="199"/>
    </location>
</feature>
<evidence type="ECO:0000256" key="1">
    <source>
        <dbReference type="SAM" id="Phobius"/>
    </source>
</evidence>
<dbReference type="PANTHER" id="PTHR37422">
    <property type="entry name" value="TEICHURONIC ACID BIOSYNTHESIS PROTEIN TUAE"/>
    <property type="match status" value="1"/>
</dbReference>
<proteinExistence type="predicted"/>
<feature type="transmembrane region" description="Helical" evidence="1">
    <location>
        <begin position="328"/>
        <end position="348"/>
    </location>
</feature>
<keyword evidence="1" id="KW-1133">Transmembrane helix</keyword>
<dbReference type="RefSeq" id="WP_322464666.1">
    <property type="nucleotide sequence ID" value="NZ_JAXOJX010000005.1"/>
</dbReference>
<dbReference type="EMBL" id="JAXOJX010000005">
    <property type="protein sequence ID" value="MDZ5455982.1"/>
    <property type="molecule type" value="Genomic_DNA"/>
</dbReference>
<comment type="caution">
    <text evidence="2">The sequence shown here is derived from an EMBL/GenBank/DDBJ whole genome shotgun (WGS) entry which is preliminary data.</text>
</comment>
<keyword evidence="1" id="KW-0812">Transmembrane</keyword>
<feature type="transmembrane region" description="Helical" evidence="1">
    <location>
        <begin position="101"/>
        <end position="121"/>
    </location>
</feature>
<evidence type="ECO:0000313" key="3">
    <source>
        <dbReference type="Proteomes" id="UP001293718"/>
    </source>
</evidence>
<feature type="transmembrane region" description="Helical" evidence="1">
    <location>
        <begin position="44"/>
        <end position="64"/>
    </location>
</feature>
<feature type="transmembrane region" description="Helical" evidence="1">
    <location>
        <begin position="76"/>
        <end position="95"/>
    </location>
</feature>
<evidence type="ECO:0008006" key="4">
    <source>
        <dbReference type="Google" id="ProtNLM"/>
    </source>
</evidence>
<dbReference type="Proteomes" id="UP001293718">
    <property type="component" value="Unassembled WGS sequence"/>
</dbReference>
<keyword evidence="3" id="KW-1185">Reference proteome</keyword>
<protein>
    <recommendedName>
        <fullName evidence="4">O-antigen ligase domain-containing protein</fullName>
    </recommendedName>
</protein>
<accession>A0ABU5IA53</accession>
<feature type="transmembrane region" description="Helical" evidence="1">
    <location>
        <begin position="395"/>
        <end position="414"/>
    </location>
</feature>
<feature type="transmembrane region" description="Helical" evidence="1">
    <location>
        <begin position="247"/>
        <end position="271"/>
    </location>
</feature>
<gene>
    <name evidence="2" type="ORF">SM757_05300</name>
</gene>
<feature type="transmembrane region" description="Helical" evidence="1">
    <location>
        <begin position="128"/>
        <end position="146"/>
    </location>
</feature>
<name>A0ABU5IA53_9BURK</name>
<dbReference type="InterPro" id="IPR051533">
    <property type="entry name" value="WaaL-like"/>
</dbReference>
<sequence length="432" mass="47867">MTFLGIAFLLLALAAQFVLPRRFALLPLILGFTWMTRGQLVDLGFVNISITRIIIVSAIFRAWLRGEHLFNGPSHVDKWIYIWALVLLVTTPFHLPDTTVYRLGIIWDYVGVYFLFRLFVIKREDIELVFKILFIAFFPVALSMLYEQHTDDNVFRALGGVPLVSPHRTNGIRACGPFPHPILAGTAGAILVPMAAYFWKSARSWAVLGGLAGLGVVYASGSSGPMLMTAIGLACMVIWPLRGQVRIFQWAGVLLVFLLNLVMNDPVYFLLAKIDVAGGSMGWHRAQLIQSTLAAVSEWWLYGTDYTRHWMPTGIPASDRHTDITNHYIAMAVYGGIGLLIAFIGLLVSVFRGLGLAIQNESVDVKERFLAWTLGSILVAHSFNFLSIVLFDQSIISFLLVVGLAVGLCSKTLPMPDSNIELQKSIGRIGLQ</sequence>
<keyword evidence="1" id="KW-0472">Membrane</keyword>